<dbReference type="GO" id="GO:0098797">
    <property type="term" value="C:plasma membrane protein complex"/>
    <property type="evidence" value="ECO:0007669"/>
    <property type="project" value="TreeGrafter"/>
</dbReference>
<evidence type="ECO:0000256" key="4">
    <source>
        <dbReference type="ARBA" id="ARBA00022475"/>
    </source>
</evidence>
<keyword evidence="9" id="KW-0472">Membrane</keyword>
<keyword evidence="6" id="KW-0812">Transmembrane</keyword>
<dbReference type="NCBIfam" id="TIGR01352">
    <property type="entry name" value="tonB_Cterm"/>
    <property type="match status" value="1"/>
</dbReference>
<keyword evidence="3" id="KW-0813">Transport</keyword>
<dbReference type="PANTHER" id="PTHR33446">
    <property type="entry name" value="PROTEIN TONB-RELATED"/>
    <property type="match status" value="1"/>
</dbReference>
<evidence type="ECO:0000313" key="12">
    <source>
        <dbReference type="Proteomes" id="UP000031518"/>
    </source>
</evidence>
<evidence type="ECO:0000256" key="7">
    <source>
        <dbReference type="ARBA" id="ARBA00022927"/>
    </source>
</evidence>
<comment type="similarity">
    <text evidence="2">Belongs to the TonB family.</text>
</comment>
<dbReference type="SUPFAM" id="SSF74653">
    <property type="entry name" value="TolA/TonB C-terminal domain"/>
    <property type="match status" value="1"/>
</dbReference>
<evidence type="ECO:0000256" key="5">
    <source>
        <dbReference type="ARBA" id="ARBA00022519"/>
    </source>
</evidence>
<sequence>MREALLRFSATLCAFLLGTGTASVWNRWTGENSTRHSGMGTLCHTSAANSPSIVNGRAISLPQPVYPPAAKAARASGAVNVQIVVDEEGKVISARAVSGHPLRQAAEEAALRARFTPTRVDGKPVKVNGTIAYNFALL</sequence>
<organism evidence="11 12">
    <name type="scientific">Pyrinomonas methylaliphatogenes</name>
    <dbReference type="NCBI Taxonomy" id="454194"/>
    <lineage>
        <taxon>Bacteria</taxon>
        <taxon>Pseudomonadati</taxon>
        <taxon>Acidobacteriota</taxon>
        <taxon>Blastocatellia</taxon>
        <taxon>Blastocatellales</taxon>
        <taxon>Pyrinomonadaceae</taxon>
        <taxon>Pyrinomonas</taxon>
    </lineage>
</organism>
<dbReference type="PROSITE" id="PS52015">
    <property type="entry name" value="TONB_CTD"/>
    <property type="match status" value="1"/>
</dbReference>
<dbReference type="OrthoDB" id="123206at2"/>
<gene>
    <name evidence="11" type="ORF">PYK22_02767</name>
</gene>
<dbReference type="InterPro" id="IPR006260">
    <property type="entry name" value="TonB/TolA_C"/>
</dbReference>
<evidence type="ECO:0000259" key="10">
    <source>
        <dbReference type="PROSITE" id="PS52015"/>
    </source>
</evidence>
<keyword evidence="12" id="KW-1185">Reference proteome</keyword>
<evidence type="ECO:0000256" key="3">
    <source>
        <dbReference type="ARBA" id="ARBA00022448"/>
    </source>
</evidence>
<evidence type="ECO:0000256" key="6">
    <source>
        <dbReference type="ARBA" id="ARBA00022692"/>
    </source>
</evidence>
<dbReference type="GO" id="GO:0015031">
    <property type="term" value="P:protein transport"/>
    <property type="evidence" value="ECO:0007669"/>
    <property type="project" value="UniProtKB-KW"/>
</dbReference>
<dbReference type="GO" id="GO:0055085">
    <property type="term" value="P:transmembrane transport"/>
    <property type="evidence" value="ECO:0007669"/>
    <property type="project" value="InterPro"/>
</dbReference>
<evidence type="ECO:0000256" key="1">
    <source>
        <dbReference type="ARBA" id="ARBA00004383"/>
    </source>
</evidence>
<dbReference type="PANTHER" id="PTHR33446:SF2">
    <property type="entry name" value="PROTEIN TONB"/>
    <property type="match status" value="1"/>
</dbReference>
<dbReference type="RefSeq" id="WP_041978149.1">
    <property type="nucleotide sequence ID" value="NZ_CBXV010000008.1"/>
</dbReference>
<dbReference type="Proteomes" id="UP000031518">
    <property type="component" value="Unassembled WGS sequence"/>
</dbReference>
<proteinExistence type="inferred from homology"/>
<keyword evidence="8" id="KW-1133">Transmembrane helix</keyword>
<dbReference type="InterPro" id="IPR037682">
    <property type="entry name" value="TonB_C"/>
</dbReference>
<dbReference type="InterPro" id="IPR051045">
    <property type="entry name" value="TonB-dependent_transducer"/>
</dbReference>
<keyword evidence="4" id="KW-1003">Cell membrane</keyword>
<evidence type="ECO:0000313" key="11">
    <source>
        <dbReference type="EMBL" id="CDM66734.1"/>
    </source>
</evidence>
<dbReference type="AlphaFoldDB" id="A0A0B6X2E3"/>
<evidence type="ECO:0000256" key="9">
    <source>
        <dbReference type="ARBA" id="ARBA00023136"/>
    </source>
</evidence>
<evidence type="ECO:0000256" key="8">
    <source>
        <dbReference type="ARBA" id="ARBA00022989"/>
    </source>
</evidence>
<dbReference type="EMBL" id="CBXV010000008">
    <property type="protein sequence ID" value="CDM66734.1"/>
    <property type="molecule type" value="Genomic_DNA"/>
</dbReference>
<protein>
    <submittedName>
        <fullName evidence="11">TonB family protein</fullName>
    </submittedName>
</protein>
<keyword evidence="7" id="KW-0653">Protein transport</keyword>
<accession>A0A0B6X2E3</accession>
<comment type="subcellular location">
    <subcellularLocation>
        <location evidence="1">Cell inner membrane</location>
        <topology evidence="1">Single-pass membrane protein</topology>
        <orientation evidence="1">Periplasmic side</orientation>
    </subcellularLocation>
</comment>
<dbReference type="STRING" id="454194.PYK22_02767"/>
<keyword evidence="5" id="KW-0997">Cell inner membrane</keyword>
<dbReference type="Pfam" id="PF03544">
    <property type="entry name" value="TonB_C"/>
    <property type="match status" value="1"/>
</dbReference>
<feature type="domain" description="TonB C-terminal" evidence="10">
    <location>
        <begin position="51"/>
        <end position="138"/>
    </location>
</feature>
<evidence type="ECO:0000256" key="2">
    <source>
        <dbReference type="ARBA" id="ARBA00006555"/>
    </source>
</evidence>
<name>A0A0B6X2E3_9BACT</name>
<reference evidence="11" key="2">
    <citation type="submission" date="2015-01" db="EMBL/GenBank/DDBJ databases">
        <title>Complete genome sequence of Pyrinomonas methylaliphatogenes type strain K22T.</title>
        <authorList>
            <person name="Lee K.C.Y."/>
            <person name="Power J.F."/>
            <person name="Dunfield P.F."/>
            <person name="Morgan X.C."/>
            <person name="Huttenhower C."/>
            <person name="Stott M.B."/>
        </authorList>
    </citation>
    <scope>NUCLEOTIDE SEQUENCE [LARGE SCALE GENOMIC DNA]</scope>
    <source>
        <strain evidence="11">K22</strain>
    </source>
</reference>
<dbReference type="GO" id="GO:0031992">
    <property type="term" value="F:energy transducer activity"/>
    <property type="evidence" value="ECO:0007669"/>
    <property type="project" value="TreeGrafter"/>
</dbReference>
<dbReference type="Gene3D" id="3.30.1150.10">
    <property type="match status" value="1"/>
</dbReference>
<reference evidence="11" key="1">
    <citation type="submission" date="2013-12" db="EMBL/GenBank/DDBJ databases">
        <authorList>
            <person name="Stott M."/>
        </authorList>
    </citation>
    <scope>NUCLEOTIDE SEQUENCE [LARGE SCALE GENOMIC DNA]</scope>
    <source>
        <strain evidence="11">K22</strain>
    </source>
</reference>